<name>A0A9N9PS41_9HELO</name>
<dbReference type="SUPFAM" id="SSF53448">
    <property type="entry name" value="Nucleotide-diphospho-sugar transferases"/>
    <property type="match status" value="1"/>
</dbReference>
<sequence>MLSSKRARVTAVLLFILAVLTFIVPYHLPGLRSATLHLASSTLHLSPATFHSSSTTSHSPTAVASPPSTVKPSSSSSSSPSVDWSRFAYVQYVTNFNYLCNSVMLFEILHRLGTKADLLMMYPADYELNDRTQEGELLLKAKNMYGVKLTPIQVQSRQGSDGYTWAKSYTKLLAFNQTQYDRVLSLDSDTTVLKLMDELFLLPSTPVALPRAFWLDPKEHKLTSLLVLVEPSEAEFKRVEKATEEAGPDDYDMEILNKVYGNSAMIIPHRKYGLLTRTFWEDHAIAYLGNDYEKWDPEKVIKEASLIHFSDWPVPKPWLSNKAKMEQVAPKCDGKQSQDCKAREIWFGLYEDFAKRRKEVCDLDVILVDEYGYPVDQGE</sequence>
<reference evidence="2" key="1">
    <citation type="submission" date="2021-07" db="EMBL/GenBank/DDBJ databases">
        <authorList>
            <person name="Durling M."/>
        </authorList>
    </citation>
    <scope>NUCLEOTIDE SEQUENCE</scope>
</reference>
<dbReference type="Gene3D" id="3.90.550.10">
    <property type="entry name" value="Spore Coat Polysaccharide Biosynthesis Protein SpsA, Chain A"/>
    <property type="match status" value="1"/>
</dbReference>
<gene>
    <name evidence="2" type="ORF">HYFRA_00003210</name>
</gene>
<dbReference type="Proteomes" id="UP000696280">
    <property type="component" value="Unassembled WGS sequence"/>
</dbReference>
<protein>
    <recommendedName>
        <fullName evidence="4">Glycosyltransferase family 8 protein</fullName>
    </recommendedName>
</protein>
<evidence type="ECO:0000256" key="1">
    <source>
        <dbReference type="SAM" id="MobiDB-lite"/>
    </source>
</evidence>
<dbReference type="PANTHER" id="PTHR11183">
    <property type="entry name" value="GLYCOGENIN SUBFAMILY MEMBER"/>
    <property type="match status" value="1"/>
</dbReference>
<dbReference type="EMBL" id="CAJVRL010000049">
    <property type="protein sequence ID" value="CAG8953018.1"/>
    <property type="molecule type" value="Genomic_DNA"/>
</dbReference>
<feature type="compositionally biased region" description="Low complexity" evidence="1">
    <location>
        <begin position="54"/>
        <end position="81"/>
    </location>
</feature>
<feature type="region of interest" description="Disordered" evidence="1">
    <location>
        <begin position="54"/>
        <end position="82"/>
    </location>
</feature>
<organism evidence="2 3">
    <name type="scientific">Hymenoscyphus fraxineus</name>
    <dbReference type="NCBI Taxonomy" id="746836"/>
    <lineage>
        <taxon>Eukaryota</taxon>
        <taxon>Fungi</taxon>
        <taxon>Dikarya</taxon>
        <taxon>Ascomycota</taxon>
        <taxon>Pezizomycotina</taxon>
        <taxon>Leotiomycetes</taxon>
        <taxon>Helotiales</taxon>
        <taxon>Helotiaceae</taxon>
        <taxon>Hymenoscyphus</taxon>
    </lineage>
</organism>
<proteinExistence type="predicted"/>
<evidence type="ECO:0008006" key="4">
    <source>
        <dbReference type="Google" id="ProtNLM"/>
    </source>
</evidence>
<comment type="caution">
    <text evidence="2">The sequence shown here is derived from an EMBL/GenBank/DDBJ whole genome shotgun (WGS) entry which is preliminary data.</text>
</comment>
<dbReference type="OrthoDB" id="2014201at2759"/>
<dbReference type="InterPro" id="IPR050587">
    <property type="entry name" value="GNT1/Glycosyltrans_8"/>
</dbReference>
<evidence type="ECO:0000313" key="3">
    <source>
        <dbReference type="Proteomes" id="UP000696280"/>
    </source>
</evidence>
<dbReference type="AlphaFoldDB" id="A0A9N9PS41"/>
<accession>A0A9N9PS41</accession>
<evidence type="ECO:0000313" key="2">
    <source>
        <dbReference type="EMBL" id="CAG8953018.1"/>
    </source>
</evidence>
<dbReference type="InterPro" id="IPR029044">
    <property type="entry name" value="Nucleotide-diphossugar_trans"/>
</dbReference>
<keyword evidence="3" id="KW-1185">Reference proteome</keyword>